<proteinExistence type="predicted"/>
<accession>A0ABT4MXM6</accession>
<evidence type="ECO:0000313" key="2">
    <source>
        <dbReference type="EMBL" id="MCZ4551757.1"/>
    </source>
</evidence>
<sequence>MSESGAHLGVVGTEEATSLREAMMAVTRQARRHRPAHGMTMTQVGILGDLDRHGVSTVAELAERAQVKVQSLTLSMNRLEELGLITRRADPDDRRRQLVELTDAAHPLLASDRRQRDEWLAQAINTLPDTERGLLMLCIPVLRRLAESGGEVQPEEG</sequence>
<dbReference type="SMART" id="SM00347">
    <property type="entry name" value="HTH_MARR"/>
    <property type="match status" value="1"/>
</dbReference>
<comment type="caution">
    <text evidence="2">The sequence shown here is derived from an EMBL/GenBank/DDBJ whole genome shotgun (WGS) entry which is preliminary data.</text>
</comment>
<dbReference type="EMBL" id="JAPWIE010000005">
    <property type="protein sequence ID" value="MCZ4551757.1"/>
    <property type="molecule type" value="Genomic_DNA"/>
</dbReference>
<keyword evidence="3" id="KW-1185">Reference proteome</keyword>
<evidence type="ECO:0000313" key="3">
    <source>
        <dbReference type="Proteomes" id="UP001067235"/>
    </source>
</evidence>
<dbReference type="Gene3D" id="1.10.287.100">
    <property type="match status" value="1"/>
</dbReference>
<dbReference type="PRINTS" id="PR00598">
    <property type="entry name" value="HTHMARR"/>
</dbReference>
<protein>
    <submittedName>
        <fullName evidence="2">MarR family transcriptional regulator</fullName>
    </submittedName>
</protein>
<dbReference type="InterPro" id="IPR000835">
    <property type="entry name" value="HTH_MarR-typ"/>
</dbReference>
<dbReference type="Proteomes" id="UP001067235">
    <property type="component" value="Unassembled WGS sequence"/>
</dbReference>
<dbReference type="InterPro" id="IPR036390">
    <property type="entry name" value="WH_DNA-bd_sf"/>
</dbReference>
<reference evidence="2" key="1">
    <citation type="submission" date="2022-12" db="EMBL/GenBank/DDBJ databases">
        <authorList>
            <person name="Krivoruchko A.V."/>
            <person name="Elkin A."/>
        </authorList>
    </citation>
    <scope>NUCLEOTIDE SEQUENCE</scope>
    <source>
        <strain evidence="2">IEGM 1388</strain>
    </source>
</reference>
<dbReference type="RefSeq" id="WP_301572663.1">
    <property type="nucleotide sequence ID" value="NZ_JAPWIE010000005.1"/>
</dbReference>
<dbReference type="Gene3D" id="1.10.10.10">
    <property type="entry name" value="Winged helix-like DNA-binding domain superfamily/Winged helix DNA-binding domain"/>
    <property type="match status" value="1"/>
</dbReference>
<dbReference type="InterPro" id="IPR052526">
    <property type="entry name" value="HTH-type_Bedaq_tolerance"/>
</dbReference>
<dbReference type="PROSITE" id="PS50995">
    <property type="entry name" value="HTH_MARR_2"/>
    <property type="match status" value="1"/>
</dbReference>
<feature type="domain" description="HTH marR-type" evidence="1">
    <location>
        <begin position="16"/>
        <end position="144"/>
    </location>
</feature>
<dbReference type="InterPro" id="IPR036388">
    <property type="entry name" value="WH-like_DNA-bd_sf"/>
</dbReference>
<dbReference type="Pfam" id="PF12802">
    <property type="entry name" value="MarR_2"/>
    <property type="match status" value="1"/>
</dbReference>
<organism evidence="2 3">
    <name type="scientific">Gordonia rubripertincta</name>
    <name type="common">Rhodococcus corallinus</name>
    <dbReference type="NCBI Taxonomy" id="36822"/>
    <lineage>
        <taxon>Bacteria</taxon>
        <taxon>Bacillati</taxon>
        <taxon>Actinomycetota</taxon>
        <taxon>Actinomycetes</taxon>
        <taxon>Mycobacteriales</taxon>
        <taxon>Gordoniaceae</taxon>
        <taxon>Gordonia</taxon>
    </lineage>
</organism>
<dbReference type="PANTHER" id="PTHR39515">
    <property type="entry name" value="CONSERVED PROTEIN"/>
    <property type="match status" value="1"/>
</dbReference>
<dbReference type="PANTHER" id="PTHR39515:SF2">
    <property type="entry name" value="HTH-TYPE TRANSCRIPTIONAL REGULATOR RV0880"/>
    <property type="match status" value="1"/>
</dbReference>
<dbReference type="SUPFAM" id="SSF46785">
    <property type="entry name" value="Winged helix' DNA-binding domain"/>
    <property type="match status" value="1"/>
</dbReference>
<gene>
    <name evidence="2" type="ORF">O4213_17340</name>
</gene>
<evidence type="ECO:0000259" key="1">
    <source>
        <dbReference type="PROSITE" id="PS50995"/>
    </source>
</evidence>
<name>A0ABT4MXM6_GORRU</name>